<dbReference type="InterPro" id="IPR036061">
    <property type="entry name" value="CheW-like_dom_sf"/>
</dbReference>
<dbReference type="AlphaFoldDB" id="D8IRX6"/>
<proteinExistence type="predicted"/>
<dbReference type="GeneID" id="29393159"/>
<feature type="domain" description="CheW-like" evidence="1">
    <location>
        <begin position="46"/>
        <end position="189"/>
    </location>
</feature>
<dbReference type="Gene3D" id="2.40.50.180">
    <property type="entry name" value="CheA-289, Domain 4"/>
    <property type="match status" value="1"/>
</dbReference>
<name>D8IRX6_HERSS</name>
<gene>
    <name evidence="2" type="primary">pilI</name>
    <name evidence="2" type="ordered locus">Hsero_3841</name>
</gene>
<dbReference type="EMBL" id="CP002039">
    <property type="protein sequence ID" value="ADJ65319.1"/>
    <property type="molecule type" value="Genomic_DNA"/>
</dbReference>
<dbReference type="GO" id="GO:0006935">
    <property type="term" value="P:chemotaxis"/>
    <property type="evidence" value="ECO:0007669"/>
    <property type="project" value="InterPro"/>
</dbReference>
<keyword evidence="3" id="KW-1185">Reference proteome</keyword>
<dbReference type="RefSeq" id="WP_013235781.1">
    <property type="nucleotide sequence ID" value="NC_014323.1"/>
</dbReference>
<dbReference type="STRING" id="757424.Hsero_3841"/>
<accession>D8IRX6</accession>
<organism evidence="2 3">
    <name type="scientific">Herbaspirillum seropedicae (strain SmR1)</name>
    <dbReference type="NCBI Taxonomy" id="757424"/>
    <lineage>
        <taxon>Bacteria</taxon>
        <taxon>Pseudomonadati</taxon>
        <taxon>Pseudomonadota</taxon>
        <taxon>Betaproteobacteria</taxon>
        <taxon>Burkholderiales</taxon>
        <taxon>Oxalobacteraceae</taxon>
        <taxon>Herbaspirillum</taxon>
    </lineage>
</organism>
<dbReference type="KEGG" id="hse:Hsero_3841"/>
<dbReference type="Proteomes" id="UP000000329">
    <property type="component" value="Chromosome"/>
</dbReference>
<evidence type="ECO:0000259" key="1">
    <source>
        <dbReference type="PROSITE" id="PS50851"/>
    </source>
</evidence>
<reference evidence="2 3" key="1">
    <citation type="submission" date="2010-04" db="EMBL/GenBank/DDBJ databases">
        <title>The genome of Herbaspirillum seropedicae SmR1, an endophytic, nitrogen-fixing, plant-growth promoting beta-Proteobacteria.</title>
        <authorList>
            <person name="Pedrosa F.O."/>
            <person name="Monteiro R.A."/>
            <person name="Wassem R."/>
            <person name="Cruz L.M."/>
            <person name="Ayub R.A."/>
            <person name="Colauto N.B."/>
            <person name="Fernandez M.A."/>
            <person name="Fungaro M.H.P."/>
            <person name="Grisard E.C."/>
            <person name="Hungria M."/>
            <person name="Madeira H.M.F."/>
            <person name="Nodari R.O."/>
            <person name="Osaku C.A."/>
            <person name="Petzl-Erler M.L."/>
            <person name="Terenzi H."/>
            <person name="Vieira L.G.E."/>
            <person name="Almeida M.I.M."/>
            <person name="Alves L.R."/>
            <person name="Arantes O.M.N."/>
            <person name="Balsanelli E."/>
            <person name="Barcellos F.G."/>
            <person name="Baura V.A."/>
            <person name="Binde D.R."/>
            <person name="Campo R.J."/>
            <person name="Chubatsu L.S."/>
            <person name="Chueire L.M.O."/>
            <person name="Ciferri R.R."/>
            <person name="Correa L.C."/>
            <person name="da Conceicao Silva J.L."/>
            <person name="Dabul A.N.G."/>
            <person name="Dambros B.P."/>
            <person name="Faoro H."/>
            <person name="Favetti A."/>
            <person name="Friedermann G."/>
            <person name="Furlaneto M.C."/>
            <person name="Gasques L.S."/>
            <person name="Gimenes C.C.T."/>
            <person name="Gioppo N.M.R."/>
            <person name="Glienke-Blanco C."/>
            <person name="Godoy L.P."/>
            <person name="Guerra M.P."/>
            <person name="Karp S."/>
            <person name="Kava-Cordeiro V."/>
            <person name="Margarido V.P."/>
            <person name="Mathioni S.M."/>
            <person name="Menck-Soares M.A."/>
            <person name="Murace N.K."/>
            <person name="Nicolas M.F."/>
            <person name="Oliveira C.E.C."/>
            <person name="Pagnan N.A.B."/>
            <person name="Pamphile J.A."/>
            <person name="Patussi E.V."/>
            <person name="Pereira L.F.P."/>
            <person name="Pereira-Ferrari L."/>
            <person name="Pinto F.G.S."/>
            <person name="Precoma C."/>
            <person name="Prioli A.J."/>
            <person name="Prioli S.M.A.P."/>
            <person name="Raittz R.T."/>
            <person name="Ramos H.J.O."/>
            <person name="Ribeiro E.M.S.F."/>
            <person name="Rigo L.U."/>
            <person name="Rocha C.L.M.S.C."/>
            <person name="Rocha S.N."/>
            <person name="Santos K."/>
            <person name="Satori D."/>
            <person name="Silva A.G."/>
            <person name="Simao R.C.G."/>
            <person name="Soares M.A.M."/>
            <person name="Souza E.M."/>
            <person name="Steffens M.B.R."/>
            <person name="Steindel M."/>
            <person name="Tadra-Sfeir M.Z."/>
            <person name="Takahashi E.K."/>
            <person name="Torres R.A."/>
            <person name="Valle J.S."/>
            <person name="Vernal J.I."/>
            <person name="Vilas-Boas L.A."/>
            <person name="Watanabe M.A.E."/>
            <person name="Weiss V.A."/>
            <person name="Yates M.A."/>
            <person name="Souza E.M."/>
        </authorList>
    </citation>
    <scope>NUCLEOTIDE SEQUENCE [LARGE SCALE GENOMIC DNA]</scope>
    <source>
        <strain evidence="2 3">SmR1</strain>
    </source>
</reference>
<dbReference type="InterPro" id="IPR002545">
    <property type="entry name" value="CheW-lke_dom"/>
</dbReference>
<dbReference type="PROSITE" id="PS50851">
    <property type="entry name" value="CHEW"/>
    <property type="match status" value="1"/>
</dbReference>
<dbReference type="HOGENOM" id="CLU_048995_6_0_4"/>
<evidence type="ECO:0000313" key="3">
    <source>
        <dbReference type="Proteomes" id="UP000000329"/>
    </source>
</evidence>
<dbReference type="Pfam" id="PF01584">
    <property type="entry name" value="CheW"/>
    <property type="match status" value="1"/>
</dbReference>
<dbReference type="eggNOG" id="COG0835">
    <property type="taxonomic scope" value="Bacteria"/>
</dbReference>
<dbReference type="OrthoDB" id="5298045at2"/>
<protein>
    <submittedName>
        <fullName evidence="2">Twitching motility protein</fullName>
    </submittedName>
</protein>
<evidence type="ECO:0000313" key="2">
    <source>
        <dbReference type="EMBL" id="ADJ65319.1"/>
    </source>
</evidence>
<dbReference type="SUPFAM" id="SSF50341">
    <property type="entry name" value="CheW-like"/>
    <property type="match status" value="1"/>
</dbReference>
<dbReference type="GO" id="GO:0007165">
    <property type="term" value="P:signal transduction"/>
    <property type="evidence" value="ECO:0007669"/>
    <property type="project" value="InterPro"/>
</dbReference>
<dbReference type="SMART" id="SM00260">
    <property type="entry name" value="CheW"/>
    <property type="match status" value="1"/>
</dbReference>
<sequence length="194" mass="20604">MPHTKDFVINTQAAASSPSMRSRENLQSFQASLIERMQACDHESQSSRRLAVAIGAQACLIPLSHTSEIVPLDGQSLTPVPATRPWFLGLLNLRGNLVGIADLAALSGAPAQSTGPGSHALVLAPTLAAQCGLLISAVLGLRDISEMTPISKNDDDRIELPTVNGRYKDKGGTCWDELDLAALAKHEAFLQVGR</sequence>